<dbReference type="PANTHER" id="PTHR45947">
    <property type="entry name" value="SULFOQUINOVOSYL TRANSFERASE SQD2"/>
    <property type="match status" value="1"/>
</dbReference>
<dbReference type="Pfam" id="PF13439">
    <property type="entry name" value="Glyco_transf_4"/>
    <property type="match status" value="1"/>
</dbReference>
<dbReference type="CDD" id="cd03814">
    <property type="entry name" value="GT4-like"/>
    <property type="match status" value="1"/>
</dbReference>
<dbReference type="Gene3D" id="3.40.50.2000">
    <property type="entry name" value="Glycogen Phosphorylase B"/>
    <property type="match status" value="2"/>
</dbReference>
<dbReference type="PANTHER" id="PTHR45947:SF3">
    <property type="entry name" value="SULFOQUINOVOSYL TRANSFERASE SQD2"/>
    <property type="match status" value="1"/>
</dbReference>
<dbReference type="InterPro" id="IPR050194">
    <property type="entry name" value="Glycosyltransferase_grp1"/>
</dbReference>
<comment type="caution">
    <text evidence="2">The sequence shown here is derived from an EMBL/GenBank/DDBJ whole genome shotgun (WGS) entry which is preliminary data.</text>
</comment>
<evidence type="ECO:0000313" key="2">
    <source>
        <dbReference type="EMBL" id="HET97736.1"/>
    </source>
</evidence>
<sequence>MRIAIISDAWHPQVNGVVTTLTRTIAQLESWRHRVFAVTPNLFQTLPCPGYPEIPLALLPYRKMVRVLDNFRPEAIHIATEGPLGWAARRYCRRRKLGFTTSYHTRFPEYIRLRLPIPTSWSYGVMRRFHGPAAATMVAGAPLAAELAGYGFGPLKIWSRGVDTELFRPRDKEFLAAPRPVYLYAGRVAVEKNIEDFLRLKLPGSKYVIGDGPALARLRREYPEVVFPGYKKGEELAAHLAAADVFVFPSRTDTFGLVMLEAMACGVPVAAYPVPGPAGLVVNGENGYLNRDLARAADAALGVSPESCRKFAGQFSWHSCTRQFLDNLHRLPSGA</sequence>
<accession>A0A7C2XNI2</accession>
<proteinExistence type="predicted"/>
<name>A0A7C2XNI2_9BACT</name>
<dbReference type="Pfam" id="PF13692">
    <property type="entry name" value="Glyco_trans_1_4"/>
    <property type="match status" value="1"/>
</dbReference>
<dbReference type="InterPro" id="IPR028098">
    <property type="entry name" value="Glyco_trans_4-like_N"/>
</dbReference>
<dbReference type="AlphaFoldDB" id="A0A7C2XNI2"/>
<protein>
    <submittedName>
        <fullName evidence="2">Glycosyltransferase family 1 protein</fullName>
    </submittedName>
</protein>
<reference evidence="2" key="1">
    <citation type="journal article" date="2020" name="mSystems">
        <title>Genome- and Community-Level Interaction Insights into Carbon Utilization and Element Cycling Functions of Hydrothermarchaeota in Hydrothermal Sediment.</title>
        <authorList>
            <person name="Zhou Z."/>
            <person name="Liu Y."/>
            <person name="Xu W."/>
            <person name="Pan J."/>
            <person name="Luo Z.H."/>
            <person name="Li M."/>
        </authorList>
    </citation>
    <scope>NUCLEOTIDE SEQUENCE [LARGE SCALE GENOMIC DNA]</scope>
    <source>
        <strain evidence="2">SpSt-1224</strain>
    </source>
</reference>
<dbReference type="EMBL" id="DSDS01000075">
    <property type="protein sequence ID" value="HET97736.1"/>
    <property type="molecule type" value="Genomic_DNA"/>
</dbReference>
<dbReference type="SUPFAM" id="SSF53756">
    <property type="entry name" value="UDP-Glycosyltransferase/glycogen phosphorylase"/>
    <property type="match status" value="1"/>
</dbReference>
<evidence type="ECO:0000259" key="1">
    <source>
        <dbReference type="Pfam" id="PF13439"/>
    </source>
</evidence>
<gene>
    <name evidence="2" type="ORF">ENN98_03395</name>
</gene>
<organism evidence="2">
    <name type="scientific">Desulfurivibrio alkaliphilus</name>
    <dbReference type="NCBI Taxonomy" id="427923"/>
    <lineage>
        <taxon>Bacteria</taxon>
        <taxon>Pseudomonadati</taxon>
        <taxon>Thermodesulfobacteriota</taxon>
        <taxon>Desulfobulbia</taxon>
        <taxon>Desulfobulbales</taxon>
        <taxon>Desulfobulbaceae</taxon>
        <taxon>Desulfurivibrio</taxon>
    </lineage>
</organism>
<feature type="domain" description="Glycosyltransferase subfamily 4-like N-terminal" evidence="1">
    <location>
        <begin position="14"/>
        <end position="165"/>
    </location>
</feature>
<dbReference type="GO" id="GO:0016757">
    <property type="term" value="F:glycosyltransferase activity"/>
    <property type="evidence" value="ECO:0007669"/>
    <property type="project" value="UniProtKB-ARBA"/>
</dbReference>
<dbReference type="Proteomes" id="UP000885986">
    <property type="component" value="Unassembled WGS sequence"/>
</dbReference>